<dbReference type="EMBL" id="NJHN03000093">
    <property type="protein sequence ID" value="KAH9416407.1"/>
    <property type="molecule type" value="Genomic_DNA"/>
</dbReference>
<sequence>MTEKIDNNDCLKMRQRIERFYQIIRKDFVENILHIERLGRQQFQQQQLRRKSDTNCKQLQNHFPRLDNKNQICQYQDQYCLGRSNQQFLLVNGMIKSNDYFDQCMDILCEQYEIFYNLMSECHLTMLLMIQPFHNRNISDHQLLMAMIETFDAYRNFAINQQQSIRSTLNAKRSNLLIQIATYPQYDDIRQIFIHYEQHQFSRIIRDYFDQIYYGYHYVYDIVIKNGNILAPLLRHSYDNN</sequence>
<evidence type="ECO:0000313" key="2">
    <source>
        <dbReference type="Proteomes" id="UP000887458"/>
    </source>
</evidence>
<accession>A0ABQ8J1H1</accession>
<comment type="caution">
    <text evidence="1">The sequence shown here is derived from an EMBL/GenBank/DDBJ whole genome shotgun (WGS) entry which is preliminary data.</text>
</comment>
<proteinExistence type="predicted"/>
<reference evidence="1 2" key="1">
    <citation type="journal article" date="2018" name="J. Allergy Clin. Immunol.">
        <title>High-quality assembly of Dermatophagoides pteronyssinus genome and transcriptome reveals a wide range of novel allergens.</title>
        <authorList>
            <person name="Liu X.Y."/>
            <person name="Yang K.Y."/>
            <person name="Wang M.Q."/>
            <person name="Kwok J.S."/>
            <person name="Zeng X."/>
            <person name="Yang Z."/>
            <person name="Xiao X.J."/>
            <person name="Lau C.P."/>
            <person name="Li Y."/>
            <person name="Huang Z.M."/>
            <person name="Ba J.G."/>
            <person name="Yim A.K."/>
            <person name="Ouyang C.Y."/>
            <person name="Ngai S.M."/>
            <person name="Chan T.F."/>
            <person name="Leung E.L."/>
            <person name="Liu L."/>
            <person name="Liu Z.G."/>
            <person name="Tsui S.K."/>
        </authorList>
    </citation>
    <scope>NUCLEOTIDE SEQUENCE [LARGE SCALE GENOMIC DNA]</scope>
    <source>
        <strain evidence="1">Derp</strain>
    </source>
</reference>
<reference evidence="1 2" key="2">
    <citation type="journal article" date="2022" name="Mol. Biol. Evol.">
        <title>Comparative Genomics Reveals Insights into the Divergent Evolution of Astigmatic Mites and Household Pest Adaptations.</title>
        <authorList>
            <person name="Xiong Q."/>
            <person name="Wan A.T."/>
            <person name="Liu X."/>
            <person name="Fung C.S."/>
            <person name="Xiao X."/>
            <person name="Malainual N."/>
            <person name="Hou J."/>
            <person name="Wang L."/>
            <person name="Wang M."/>
            <person name="Yang K.Y."/>
            <person name="Cui Y."/>
            <person name="Leung E.L."/>
            <person name="Nong W."/>
            <person name="Shin S.K."/>
            <person name="Au S.W."/>
            <person name="Jeong K.Y."/>
            <person name="Chew F.T."/>
            <person name="Hui J.H."/>
            <person name="Leung T.F."/>
            <person name="Tungtrongchitr A."/>
            <person name="Zhong N."/>
            <person name="Liu Z."/>
            <person name="Tsui S.K."/>
        </authorList>
    </citation>
    <scope>NUCLEOTIDE SEQUENCE [LARGE SCALE GENOMIC DNA]</scope>
    <source>
        <strain evidence="1">Derp</strain>
    </source>
</reference>
<protein>
    <submittedName>
        <fullName evidence="1">Uncharacterized protein</fullName>
    </submittedName>
</protein>
<keyword evidence="2" id="KW-1185">Reference proteome</keyword>
<dbReference type="Proteomes" id="UP000887458">
    <property type="component" value="Unassembled WGS sequence"/>
</dbReference>
<name>A0ABQ8J1H1_DERPT</name>
<evidence type="ECO:0000313" key="1">
    <source>
        <dbReference type="EMBL" id="KAH9416407.1"/>
    </source>
</evidence>
<gene>
    <name evidence="1" type="ORF">DERP_015175</name>
</gene>
<organism evidence="1 2">
    <name type="scientific">Dermatophagoides pteronyssinus</name>
    <name type="common">European house dust mite</name>
    <dbReference type="NCBI Taxonomy" id="6956"/>
    <lineage>
        <taxon>Eukaryota</taxon>
        <taxon>Metazoa</taxon>
        <taxon>Ecdysozoa</taxon>
        <taxon>Arthropoda</taxon>
        <taxon>Chelicerata</taxon>
        <taxon>Arachnida</taxon>
        <taxon>Acari</taxon>
        <taxon>Acariformes</taxon>
        <taxon>Sarcoptiformes</taxon>
        <taxon>Astigmata</taxon>
        <taxon>Psoroptidia</taxon>
        <taxon>Analgoidea</taxon>
        <taxon>Pyroglyphidae</taxon>
        <taxon>Dermatophagoidinae</taxon>
        <taxon>Dermatophagoides</taxon>
    </lineage>
</organism>